<keyword evidence="8 10" id="KW-0012">Acyltransferase</keyword>
<dbReference type="PANTHER" id="PTHR39453:SF1">
    <property type="entry name" value="PHOSPHATE PROPANOYLTRANSFERASE"/>
    <property type="match status" value="1"/>
</dbReference>
<comment type="pathway">
    <text evidence="10">Polyol metabolism; 1,2-propanediol degradation.</text>
</comment>
<dbReference type="EMBL" id="QOUX01000001">
    <property type="protein sequence ID" value="RXJ04176.1"/>
    <property type="molecule type" value="Genomic_DNA"/>
</dbReference>
<evidence type="ECO:0000256" key="5">
    <source>
        <dbReference type="ARBA" id="ARBA00022679"/>
    </source>
</evidence>
<protein>
    <recommendedName>
        <fullName evidence="4 10">Phosphate propanoyltransferase</fullName>
        <ecNumber evidence="3 10">2.3.1.222</ecNumber>
    </recommendedName>
</protein>
<dbReference type="AlphaFoldDB" id="A0A4Q0VYB6"/>
<keyword evidence="5 10" id="KW-0808">Transferase</keyword>
<dbReference type="GO" id="GO:0051144">
    <property type="term" value="P:1,2-propanediol catabolic process"/>
    <property type="evidence" value="ECO:0007669"/>
    <property type="project" value="UniProtKB-UniPathway"/>
</dbReference>
<evidence type="ECO:0000313" key="11">
    <source>
        <dbReference type="EMBL" id="RXJ04176.1"/>
    </source>
</evidence>
<evidence type="ECO:0000256" key="10">
    <source>
        <dbReference type="PIRNR" id="PIRNR010130"/>
    </source>
</evidence>
<name>A0A4Q0VYB6_9BACI</name>
<proteinExistence type="inferred from homology"/>
<evidence type="ECO:0000256" key="3">
    <source>
        <dbReference type="ARBA" id="ARBA00012206"/>
    </source>
</evidence>
<dbReference type="InterPro" id="IPR008300">
    <property type="entry name" value="PTAC"/>
</dbReference>
<dbReference type="UniPathway" id="UPA00621"/>
<sequence>MIDKNALLEEITRLVVTELKEQNVTVSTKQQKSYVPVSISARHIHLQRDHLDALFGKGYQLTKHKDISQPGQWACNEKVTIQGPKGKIENVRVLSPLREATQVEVASSDARKLGLEPPVRSSGNLTGSAPITIIGPKGTIQLQEGCIIADRHIHMTPQDAMEFGVRDKQKVSVKVPGGKGGLMGEVTIRVRHNYALDMHIDTDDANAFGLSGNEQLQIIPD</sequence>
<dbReference type="EC" id="2.3.1.222" evidence="3 10"/>
<keyword evidence="6" id="KW-0479">Metal-binding</keyword>
<evidence type="ECO:0000256" key="8">
    <source>
        <dbReference type="ARBA" id="ARBA00023315"/>
    </source>
</evidence>
<evidence type="ECO:0000313" key="12">
    <source>
        <dbReference type="Proteomes" id="UP000290649"/>
    </source>
</evidence>
<dbReference type="Proteomes" id="UP000290649">
    <property type="component" value="Unassembled WGS sequence"/>
</dbReference>
<evidence type="ECO:0000256" key="1">
    <source>
        <dbReference type="ARBA" id="ARBA00001947"/>
    </source>
</evidence>
<keyword evidence="7" id="KW-0862">Zinc</keyword>
<accession>A0A4Q0VYB6</accession>
<dbReference type="GO" id="GO:0016747">
    <property type="term" value="F:acyltransferase activity, transferring groups other than amino-acyl groups"/>
    <property type="evidence" value="ECO:0007669"/>
    <property type="project" value="InterPro"/>
</dbReference>
<dbReference type="Pfam" id="PF06130">
    <property type="entry name" value="PTAC"/>
    <property type="match status" value="1"/>
</dbReference>
<dbReference type="OrthoDB" id="9784365at2"/>
<evidence type="ECO:0000256" key="2">
    <source>
        <dbReference type="ARBA" id="ARBA00007342"/>
    </source>
</evidence>
<dbReference type="NCBIfam" id="NF011652">
    <property type="entry name" value="PRK15070.1"/>
    <property type="match status" value="1"/>
</dbReference>
<comment type="function">
    <text evidence="10">Involved in 1,2-propanediol (1,2-PD) degradation by catalyzing the conversion of propanoyl-CoA to propanoyl-phosphate.</text>
</comment>
<dbReference type="PIRSF" id="PIRSF010130">
    <property type="entry name" value="PduL"/>
    <property type="match status" value="1"/>
</dbReference>
<dbReference type="GO" id="GO:0046872">
    <property type="term" value="F:metal ion binding"/>
    <property type="evidence" value="ECO:0007669"/>
    <property type="project" value="UniProtKB-KW"/>
</dbReference>
<dbReference type="PANTHER" id="PTHR39453">
    <property type="entry name" value="PHOSPHATE PROPANOYLTRANSFERASE"/>
    <property type="match status" value="1"/>
</dbReference>
<comment type="catalytic activity">
    <reaction evidence="9 10">
        <text>propanoyl-CoA + phosphate = propanoyl phosphate + CoA</text>
        <dbReference type="Rhea" id="RHEA:28046"/>
        <dbReference type="ChEBI" id="CHEBI:43474"/>
        <dbReference type="ChEBI" id="CHEBI:57287"/>
        <dbReference type="ChEBI" id="CHEBI:57392"/>
        <dbReference type="ChEBI" id="CHEBI:58933"/>
        <dbReference type="EC" id="2.3.1.222"/>
    </reaction>
</comment>
<organism evidence="11 12">
    <name type="scientific">Anaerobacillus alkaliphilus</name>
    <dbReference type="NCBI Taxonomy" id="1548597"/>
    <lineage>
        <taxon>Bacteria</taxon>
        <taxon>Bacillati</taxon>
        <taxon>Bacillota</taxon>
        <taxon>Bacilli</taxon>
        <taxon>Bacillales</taxon>
        <taxon>Bacillaceae</taxon>
        <taxon>Anaerobacillus</taxon>
    </lineage>
</organism>
<evidence type="ECO:0000256" key="4">
    <source>
        <dbReference type="ARBA" id="ARBA00020837"/>
    </source>
</evidence>
<keyword evidence="12" id="KW-1185">Reference proteome</keyword>
<comment type="caution">
    <text evidence="11">The sequence shown here is derived from an EMBL/GenBank/DDBJ whole genome shotgun (WGS) entry which is preliminary data.</text>
</comment>
<evidence type="ECO:0000256" key="6">
    <source>
        <dbReference type="ARBA" id="ARBA00022723"/>
    </source>
</evidence>
<reference evidence="11 12" key="1">
    <citation type="journal article" date="2019" name="Int. J. Syst. Evol. Microbiol.">
        <title>Anaerobacillus alkaliphilus sp. nov., a novel alkaliphilic and moderately halophilic bacterium.</title>
        <authorList>
            <person name="Borsodi A.K."/>
            <person name="Aszalos J.M."/>
            <person name="Bihari P."/>
            <person name="Nagy I."/>
            <person name="Schumann P."/>
            <person name="Sproer C."/>
            <person name="Kovacs A.L."/>
            <person name="Boka K."/>
            <person name="Dobosy P."/>
            <person name="Ovari M."/>
            <person name="Szili-Kovacs T."/>
            <person name="Toth E."/>
        </authorList>
    </citation>
    <scope>NUCLEOTIDE SEQUENCE [LARGE SCALE GENOMIC DNA]</scope>
    <source>
        <strain evidence="11 12">B16-10</strain>
    </source>
</reference>
<evidence type="ECO:0000256" key="7">
    <source>
        <dbReference type="ARBA" id="ARBA00022833"/>
    </source>
</evidence>
<evidence type="ECO:0000256" key="9">
    <source>
        <dbReference type="ARBA" id="ARBA00047589"/>
    </source>
</evidence>
<comment type="similarity">
    <text evidence="2 10">Belongs to the PduL family.</text>
</comment>
<comment type="cofactor">
    <cofactor evidence="1">
        <name>Zn(2+)</name>
        <dbReference type="ChEBI" id="CHEBI:29105"/>
    </cofactor>
</comment>
<gene>
    <name evidence="11" type="primary">pduL</name>
    <name evidence="11" type="ORF">DS745_01970</name>
</gene>